<keyword evidence="3" id="KW-1185">Reference proteome</keyword>
<comment type="caution">
    <text evidence="2">The sequence shown here is derived from an EMBL/GenBank/DDBJ whole genome shotgun (WGS) entry which is preliminary data.</text>
</comment>
<feature type="region of interest" description="Disordered" evidence="1">
    <location>
        <begin position="49"/>
        <end position="81"/>
    </location>
</feature>
<evidence type="ECO:0000313" key="2">
    <source>
        <dbReference type="EMBL" id="RSL15652.1"/>
    </source>
</evidence>
<dbReference type="Proteomes" id="UP000269669">
    <property type="component" value="Unassembled WGS sequence"/>
</dbReference>
<reference evidence="2 3" key="1">
    <citation type="submission" date="2018-12" db="EMBL/GenBank/DDBJ databases">
        <title>Sequencing of bacterial isolates from soil warming experiment in Harvard Forest, Massachusetts, USA.</title>
        <authorList>
            <person name="Deangelis K."/>
        </authorList>
    </citation>
    <scope>NUCLEOTIDE SEQUENCE [LARGE SCALE GENOMIC DNA]</scope>
    <source>
        <strain evidence="2 3">EB153</strain>
    </source>
</reference>
<evidence type="ECO:0000256" key="1">
    <source>
        <dbReference type="SAM" id="MobiDB-lite"/>
    </source>
</evidence>
<protein>
    <submittedName>
        <fullName evidence="2">Uncharacterized protein</fullName>
    </submittedName>
</protein>
<feature type="compositionally biased region" description="Polar residues" evidence="1">
    <location>
        <begin position="61"/>
        <end position="79"/>
    </location>
</feature>
<accession>A0A3R9QG13</accession>
<name>A0A3R9QG13_9BACT</name>
<evidence type="ECO:0000313" key="3">
    <source>
        <dbReference type="Proteomes" id="UP000269669"/>
    </source>
</evidence>
<dbReference type="AlphaFoldDB" id="A0A3R9QG13"/>
<feature type="region of interest" description="Disordered" evidence="1">
    <location>
        <begin position="125"/>
        <end position="145"/>
    </location>
</feature>
<dbReference type="EMBL" id="RSDW01000001">
    <property type="protein sequence ID" value="RSL15652.1"/>
    <property type="molecule type" value="Genomic_DNA"/>
</dbReference>
<gene>
    <name evidence="2" type="ORF">EDE15_1145</name>
</gene>
<organism evidence="2 3">
    <name type="scientific">Edaphobacter aggregans</name>
    <dbReference type="NCBI Taxonomy" id="570835"/>
    <lineage>
        <taxon>Bacteria</taxon>
        <taxon>Pseudomonadati</taxon>
        <taxon>Acidobacteriota</taxon>
        <taxon>Terriglobia</taxon>
        <taxon>Terriglobales</taxon>
        <taxon>Acidobacteriaceae</taxon>
        <taxon>Edaphobacter</taxon>
    </lineage>
</organism>
<proteinExistence type="predicted"/>
<sequence>MRLPTSRVSVVWLVLMLAVYFHGGIIRCAQAQSLLQDPPLRDREVLHSSTVTELATAGSAAENTSLPNGPSASGDSGPQSVPFDSLRLLAPNFDDNDADADSTSNGSEITVNGIDLGAAVGSVYQHRPARKHSPNGDDLSLEPTADQPEHYNWHGLLAQSLYFNAIESSFRIASDDQIRYLLATKPFWHDYFASMKQFNMRRWNDGDPFLVNYVGHPMQGSVSSYIEIQNDPLGRQQEISATSAYWMSRFKGFLWATVFSTHSEISPFGEAGIGNEGGWTYPLADCHRPCPSFKPGVTKYTNNTGWVDFIITPTVGALWVLAEDTIDRYVSDRIQGDDRSHIFPKIIRGSLNPSRTMANFIRFKKPWYRDFQESEPYWRPSHGIHMLPSDEVRAQNQRLQRFSIATHYRTAPLGTSSQRCILCNAGRGAGLEADYAITPWISASVSLDKQEGSLERAVPDGSTLSAGFGVRLVHERPHNTFSLSVRPGVVVDQIPIPAHVDTVHRTYVASDELNVVHPAATILLANDYKLNRTIALRSSFGATIVRYRTTPKDPPYVGEIPYLSWLSPDSYTNRTTWIWQGGPVFRF</sequence>